<comment type="caution">
    <text evidence="1">The sequence shown here is derived from an EMBL/GenBank/DDBJ whole genome shotgun (WGS) entry which is preliminary data.</text>
</comment>
<sequence>MSPLEVEMFQALDFTMLDFVVFCFPCNANIDNSMFFRLNSETYSSYELFIQISEVIGLPLTMSFLVLYPGFPLVQTKIIDFFASRGPLS</sequence>
<dbReference type="EMBL" id="NBSK02000008">
    <property type="protein sequence ID" value="KAJ0189247.1"/>
    <property type="molecule type" value="Genomic_DNA"/>
</dbReference>
<proteinExistence type="predicted"/>
<keyword evidence="2" id="KW-1185">Reference proteome</keyword>
<dbReference type="Proteomes" id="UP000235145">
    <property type="component" value="Unassembled WGS sequence"/>
</dbReference>
<reference evidence="1 2" key="1">
    <citation type="journal article" date="2017" name="Nat. Commun.">
        <title>Genome assembly with in vitro proximity ligation data and whole-genome triplication in lettuce.</title>
        <authorList>
            <person name="Reyes-Chin-Wo S."/>
            <person name="Wang Z."/>
            <person name="Yang X."/>
            <person name="Kozik A."/>
            <person name="Arikit S."/>
            <person name="Song C."/>
            <person name="Xia L."/>
            <person name="Froenicke L."/>
            <person name="Lavelle D.O."/>
            <person name="Truco M.J."/>
            <person name="Xia R."/>
            <person name="Zhu S."/>
            <person name="Xu C."/>
            <person name="Xu H."/>
            <person name="Xu X."/>
            <person name="Cox K."/>
            <person name="Korf I."/>
            <person name="Meyers B.C."/>
            <person name="Michelmore R.W."/>
        </authorList>
    </citation>
    <scope>NUCLEOTIDE SEQUENCE [LARGE SCALE GENOMIC DNA]</scope>
    <source>
        <strain evidence="2">cv. Salinas</strain>
        <tissue evidence="1">Seedlings</tissue>
    </source>
</reference>
<protein>
    <submittedName>
        <fullName evidence="1">Uncharacterized protein</fullName>
    </submittedName>
</protein>
<evidence type="ECO:0000313" key="1">
    <source>
        <dbReference type="EMBL" id="KAJ0189247.1"/>
    </source>
</evidence>
<name>A0A9R1UKJ8_LACSA</name>
<dbReference type="AlphaFoldDB" id="A0A9R1UKJ8"/>
<evidence type="ECO:0000313" key="2">
    <source>
        <dbReference type="Proteomes" id="UP000235145"/>
    </source>
</evidence>
<organism evidence="1 2">
    <name type="scientific">Lactuca sativa</name>
    <name type="common">Garden lettuce</name>
    <dbReference type="NCBI Taxonomy" id="4236"/>
    <lineage>
        <taxon>Eukaryota</taxon>
        <taxon>Viridiplantae</taxon>
        <taxon>Streptophyta</taxon>
        <taxon>Embryophyta</taxon>
        <taxon>Tracheophyta</taxon>
        <taxon>Spermatophyta</taxon>
        <taxon>Magnoliopsida</taxon>
        <taxon>eudicotyledons</taxon>
        <taxon>Gunneridae</taxon>
        <taxon>Pentapetalae</taxon>
        <taxon>asterids</taxon>
        <taxon>campanulids</taxon>
        <taxon>Asterales</taxon>
        <taxon>Asteraceae</taxon>
        <taxon>Cichorioideae</taxon>
        <taxon>Cichorieae</taxon>
        <taxon>Lactucinae</taxon>
        <taxon>Lactuca</taxon>
    </lineage>
</organism>
<accession>A0A9R1UKJ8</accession>
<gene>
    <name evidence="1" type="ORF">LSAT_V11C800406390</name>
</gene>